<evidence type="ECO:0000256" key="4">
    <source>
        <dbReference type="ARBA" id="ARBA00022824"/>
    </source>
</evidence>
<evidence type="ECO:0000313" key="8">
    <source>
        <dbReference type="EMBL" id="VUC27880.1"/>
    </source>
</evidence>
<evidence type="ECO:0000313" key="9">
    <source>
        <dbReference type="Proteomes" id="UP000766486"/>
    </source>
</evidence>
<comment type="caution">
    <text evidence="8">The sequence shown here is derived from an EMBL/GenBank/DDBJ whole genome shotgun (WGS) entry which is preliminary data.</text>
</comment>
<organism evidence="8 9">
    <name type="scientific">Bionectria ochroleuca</name>
    <name type="common">Gliocladium roseum</name>
    <dbReference type="NCBI Taxonomy" id="29856"/>
    <lineage>
        <taxon>Eukaryota</taxon>
        <taxon>Fungi</taxon>
        <taxon>Dikarya</taxon>
        <taxon>Ascomycota</taxon>
        <taxon>Pezizomycotina</taxon>
        <taxon>Sordariomycetes</taxon>
        <taxon>Hypocreomycetidae</taxon>
        <taxon>Hypocreales</taxon>
        <taxon>Bionectriaceae</taxon>
        <taxon>Clonostachys</taxon>
    </lineage>
</organism>
<keyword evidence="7" id="KW-0732">Signal</keyword>
<dbReference type="Proteomes" id="UP000766486">
    <property type="component" value="Unassembled WGS sequence"/>
</dbReference>
<keyword evidence="5" id="KW-0496">Mitochondrion</keyword>
<dbReference type="PANTHER" id="PTHR48182:SF2">
    <property type="entry name" value="PROTEIN SERAC1"/>
    <property type="match status" value="1"/>
</dbReference>
<dbReference type="EMBL" id="CABFNS010000777">
    <property type="protein sequence ID" value="VUC27880.1"/>
    <property type="molecule type" value="Genomic_DNA"/>
</dbReference>
<sequence length="228" mass="25507">MKGMLMELLCGSIIFVHGLNGDPIKTWKSSESEFLWPEELGHDLGEVNVWVFGYDTRVQPSFETNLIRIRALGLELAQKLYEARLNKVPSPDLFISAADSKLESSSSCRMECSRRNDLNDILNSTICVMLYGTPNLGSFVDEQLRVQVVKLLGKAVGMKVPPKIGDALKAHSDSLYDLDDDFRRLNIWERPTKPTVTTFYETKTMGKLGKVVSVLRTASRHLPQASSG</sequence>
<protein>
    <recommendedName>
        <fullName evidence="10">DUF676 domain-containing protein</fullName>
    </recommendedName>
</protein>
<evidence type="ECO:0000256" key="2">
    <source>
        <dbReference type="ARBA" id="ARBA00004240"/>
    </source>
</evidence>
<keyword evidence="9" id="KW-1185">Reference proteome</keyword>
<evidence type="ECO:0000256" key="7">
    <source>
        <dbReference type="SAM" id="SignalP"/>
    </source>
</evidence>
<reference evidence="8 9" key="1">
    <citation type="submission" date="2019-06" db="EMBL/GenBank/DDBJ databases">
        <authorList>
            <person name="Broberg M."/>
        </authorList>
    </citation>
    <scope>NUCLEOTIDE SEQUENCE [LARGE SCALE GENOMIC DNA]</scope>
</reference>
<evidence type="ECO:0000256" key="3">
    <source>
        <dbReference type="ARBA" id="ARBA00004370"/>
    </source>
</evidence>
<feature type="signal peptide" evidence="7">
    <location>
        <begin position="1"/>
        <end position="21"/>
    </location>
</feature>
<accession>A0ABY6U9X0</accession>
<name>A0ABY6U9X0_BIOOC</name>
<proteinExistence type="predicted"/>
<comment type="subcellular location">
    <subcellularLocation>
        <location evidence="2">Endoplasmic reticulum</location>
    </subcellularLocation>
    <subcellularLocation>
        <location evidence="3">Membrane</location>
    </subcellularLocation>
    <subcellularLocation>
        <location evidence="1">Mitochondrion</location>
    </subcellularLocation>
</comment>
<keyword evidence="4" id="KW-0256">Endoplasmic reticulum</keyword>
<evidence type="ECO:0008006" key="10">
    <source>
        <dbReference type="Google" id="ProtNLM"/>
    </source>
</evidence>
<dbReference type="InterPro" id="IPR052374">
    <property type="entry name" value="SERAC1"/>
</dbReference>
<dbReference type="PANTHER" id="PTHR48182">
    <property type="entry name" value="PROTEIN SERAC1"/>
    <property type="match status" value="1"/>
</dbReference>
<keyword evidence="6" id="KW-0472">Membrane</keyword>
<evidence type="ECO:0000256" key="5">
    <source>
        <dbReference type="ARBA" id="ARBA00023128"/>
    </source>
</evidence>
<feature type="chain" id="PRO_5046722498" description="DUF676 domain-containing protein" evidence="7">
    <location>
        <begin position="22"/>
        <end position="228"/>
    </location>
</feature>
<gene>
    <name evidence="8" type="ORF">CLO192961_LOCUS222413</name>
</gene>
<evidence type="ECO:0000256" key="1">
    <source>
        <dbReference type="ARBA" id="ARBA00004173"/>
    </source>
</evidence>
<evidence type="ECO:0000256" key="6">
    <source>
        <dbReference type="ARBA" id="ARBA00023136"/>
    </source>
</evidence>